<name>A0AAE1QQM9_9SOLA</name>
<keyword evidence="2" id="KW-0472">Membrane</keyword>
<accession>A0AAE1QQM9</accession>
<keyword evidence="2" id="KW-0812">Transmembrane</keyword>
<keyword evidence="4" id="KW-1185">Reference proteome</keyword>
<feature type="region of interest" description="Disordered" evidence="1">
    <location>
        <begin position="1"/>
        <end position="67"/>
    </location>
</feature>
<sequence length="680" mass="78060">MEIPNSTQNPNSNQNPNPTRNPSNTRNPNPSPAQNPAINIAPPNPYAALELENNEGVQEEGVMETNQEEDVVTVAPVVTTKQWVANSFEENNVPMNQECADIPSNHSLEKIIWSDDVEEVMKEGEILISEESTNSTSPDDTGEKEEGKEIHMAITIIPEESAAQNEPQLENNIVVEAPQANIAAEIGVEAAQNQGHEPEVNLNAAKEQPTTSSGLPTSSGRATSFILLCILTNQQGVVLVQCTQSLAGKTIHKDATILFLSSYDSQDLLQHQIFGGSSGYINWWKSERDRLRGPHVHYLTLEGISNRGTHTEMWESEGIRLGGPLLSSWWEPEGIRLGGPHIYWMSLEEVRSRGSHAAHHRWEFEVFTLGGPHICWRTSEGLRLRGSHAVHWWEYKVVRLGEPRIHWVTSESRRIRGLHTDYYWWESEGPRLGRPLTVIVGWTLRLSGLEDHHIDGYGNPRVADLEDHRHRFILIYTGSSHFYRFILFIILIIQVRHHTTMEIPRQTWYQFTTYSELLLVGNRHKECTERDLVEWYRNHLLTHYQCVVLVPRCAQSADNVTIIGDVIRIRDRQDKLHPAILLYMSLYRFREIHPTFADRQQTHESLQIERCSLGELHPTFAHRRQTHDRVQLGKFYRKGELPPTFAYRRQTHDRPQLELILRAYIAHFCILLFLVLIKLH</sequence>
<organism evidence="3 4">
    <name type="scientific">Anisodus tanguticus</name>
    <dbReference type="NCBI Taxonomy" id="243964"/>
    <lineage>
        <taxon>Eukaryota</taxon>
        <taxon>Viridiplantae</taxon>
        <taxon>Streptophyta</taxon>
        <taxon>Embryophyta</taxon>
        <taxon>Tracheophyta</taxon>
        <taxon>Spermatophyta</taxon>
        <taxon>Magnoliopsida</taxon>
        <taxon>eudicotyledons</taxon>
        <taxon>Gunneridae</taxon>
        <taxon>Pentapetalae</taxon>
        <taxon>asterids</taxon>
        <taxon>lamiids</taxon>
        <taxon>Solanales</taxon>
        <taxon>Solanaceae</taxon>
        <taxon>Solanoideae</taxon>
        <taxon>Hyoscyameae</taxon>
        <taxon>Anisodus</taxon>
    </lineage>
</organism>
<dbReference type="Proteomes" id="UP001291623">
    <property type="component" value="Unassembled WGS sequence"/>
</dbReference>
<reference evidence="3" key="1">
    <citation type="submission" date="2023-12" db="EMBL/GenBank/DDBJ databases">
        <title>Genome assembly of Anisodus tanguticus.</title>
        <authorList>
            <person name="Wang Y.-J."/>
        </authorList>
    </citation>
    <scope>NUCLEOTIDE SEQUENCE</scope>
    <source>
        <strain evidence="3">KB-2021</strain>
        <tissue evidence="3">Leaf</tissue>
    </source>
</reference>
<feature type="transmembrane region" description="Helical" evidence="2">
    <location>
        <begin position="473"/>
        <end position="495"/>
    </location>
</feature>
<keyword evidence="2" id="KW-1133">Transmembrane helix</keyword>
<comment type="caution">
    <text evidence="3">The sequence shown here is derived from an EMBL/GenBank/DDBJ whole genome shotgun (WGS) entry which is preliminary data.</text>
</comment>
<feature type="compositionally biased region" description="Acidic residues" evidence="1">
    <location>
        <begin position="57"/>
        <end position="67"/>
    </location>
</feature>
<dbReference type="AlphaFoldDB" id="A0AAE1QQM9"/>
<feature type="transmembrane region" description="Helical" evidence="2">
    <location>
        <begin position="659"/>
        <end position="677"/>
    </location>
</feature>
<gene>
    <name evidence="3" type="ORF">RND71_042018</name>
</gene>
<protein>
    <submittedName>
        <fullName evidence="3">Uncharacterized protein</fullName>
    </submittedName>
</protein>
<proteinExistence type="predicted"/>
<evidence type="ECO:0000313" key="3">
    <source>
        <dbReference type="EMBL" id="KAK4337531.1"/>
    </source>
</evidence>
<evidence type="ECO:0000256" key="2">
    <source>
        <dbReference type="SAM" id="Phobius"/>
    </source>
</evidence>
<evidence type="ECO:0000313" key="4">
    <source>
        <dbReference type="Proteomes" id="UP001291623"/>
    </source>
</evidence>
<dbReference type="EMBL" id="JAVYJV010000024">
    <property type="protein sequence ID" value="KAK4337531.1"/>
    <property type="molecule type" value="Genomic_DNA"/>
</dbReference>
<evidence type="ECO:0000256" key="1">
    <source>
        <dbReference type="SAM" id="MobiDB-lite"/>
    </source>
</evidence>
<feature type="compositionally biased region" description="Low complexity" evidence="1">
    <location>
        <begin position="1"/>
        <end position="41"/>
    </location>
</feature>